<evidence type="ECO:0000313" key="2">
    <source>
        <dbReference type="EMBL" id="QLL77213.1"/>
    </source>
</evidence>
<dbReference type="SMART" id="SM00849">
    <property type="entry name" value="Lactamase_B"/>
    <property type="match status" value="1"/>
</dbReference>
<dbReference type="PANTHER" id="PTHR47619:SF1">
    <property type="entry name" value="EXODEOXYRIBONUCLEASE WALJ"/>
    <property type="match status" value="1"/>
</dbReference>
<keyword evidence="2" id="KW-0378">Hydrolase</keyword>
<dbReference type="KEGG" id="lsw:GTO87_00335"/>
<evidence type="ECO:0000313" key="3">
    <source>
        <dbReference type="Proteomes" id="UP000510886"/>
    </source>
</evidence>
<reference evidence="2 3" key="1">
    <citation type="submission" date="2020-01" db="EMBL/GenBank/DDBJ databases">
        <title>Complete and circular genome sequences of six lactobacillus isolates from horses.</title>
        <authorList>
            <person name="Hassan H.M."/>
        </authorList>
    </citation>
    <scope>NUCLEOTIDE SEQUENCE [LARGE SCALE GENOMIC DNA]</scope>
    <source>
        <strain evidence="2 3">1A</strain>
    </source>
</reference>
<dbReference type="InterPro" id="IPR058121">
    <property type="entry name" value="WalJ/YycJ"/>
</dbReference>
<organism evidence="2 3">
    <name type="scientific">Ligilactobacillus saerimneri</name>
    <dbReference type="NCBI Taxonomy" id="228229"/>
    <lineage>
        <taxon>Bacteria</taxon>
        <taxon>Bacillati</taxon>
        <taxon>Bacillota</taxon>
        <taxon>Bacilli</taxon>
        <taxon>Lactobacillales</taxon>
        <taxon>Lactobacillaceae</taxon>
        <taxon>Ligilactobacillus</taxon>
    </lineage>
</organism>
<sequence length="274" mass="30259">MAEEKRQSAADAMKISILASGSTGNVTYIETPQHKVLVDAGLSGVRIERLMNSIGRTLKDVDSIFVSHEHSDHCKGVGVLARRYGMDVYANAKTWAAMAHKVGEIPVAQKHIFATDETLSLGDLDVESFGVSHDAADPQFYALHHNDRSLVVLTDTGYVSDYVAGTIQNADAYLVECNHDPEMLRMGPYPWSLKQRIIGDTGHLSNAEGANALMQVLGDRTKRIYLGHRSQHNNLRELAHGTVHDLLLAHDYAVDHDFQLYDTEPDKATELTIL</sequence>
<feature type="domain" description="Metallo-beta-lactamase" evidence="1">
    <location>
        <begin position="23"/>
        <end position="179"/>
    </location>
</feature>
<dbReference type="SUPFAM" id="SSF56281">
    <property type="entry name" value="Metallo-hydrolase/oxidoreductase"/>
    <property type="match status" value="1"/>
</dbReference>
<dbReference type="InterPro" id="IPR052533">
    <property type="entry name" value="WalJ/YycJ-like"/>
</dbReference>
<dbReference type="Proteomes" id="UP000510886">
    <property type="component" value="Chromosome"/>
</dbReference>
<dbReference type="RefSeq" id="WP_180849040.1">
    <property type="nucleotide sequence ID" value="NZ_CP047418.1"/>
</dbReference>
<dbReference type="Pfam" id="PF12706">
    <property type="entry name" value="Lactamase_B_2"/>
    <property type="match status" value="1"/>
</dbReference>
<dbReference type="GO" id="GO:0016787">
    <property type="term" value="F:hydrolase activity"/>
    <property type="evidence" value="ECO:0007669"/>
    <property type="project" value="UniProtKB-KW"/>
</dbReference>
<name>A0A7H9EHP5_9LACO</name>
<dbReference type="AlphaFoldDB" id="A0A7H9EHP5"/>
<dbReference type="InterPro" id="IPR036866">
    <property type="entry name" value="RibonucZ/Hydroxyglut_hydro"/>
</dbReference>
<accession>A0A7H9EHP5</accession>
<dbReference type="PANTHER" id="PTHR47619">
    <property type="entry name" value="METALLO-HYDROLASE YYCJ-RELATED"/>
    <property type="match status" value="1"/>
</dbReference>
<dbReference type="Gene3D" id="3.60.15.10">
    <property type="entry name" value="Ribonuclease Z/Hydroxyacylglutathione hydrolase-like"/>
    <property type="match status" value="1"/>
</dbReference>
<dbReference type="EMBL" id="CP047418">
    <property type="protein sequence ID" value="QLL77213.1"/>
    <property type="molecule type" value="Genomic_DNA"/>
</dbReference>
<dbReference type="CDD" id="cd07733">
    <property type="entry name" value="YycJ-like_MBL-fold"/>
    <property type="match status" value="1"/>
</dbReference>
<proteinExistence type="predicted"/>
<protein>
    <submittedName>
        <fullName evidence="2">MBL fold metallo-hydrolase</fullName>
    </submittedName>
</protein>
<dbReference type="InterPro" id="IPR001279">
    <property type="entry name" value="Metallo-B-lactamas"/>
</dbReference>
<gene>
    <name evidence="2" type="ORF">GTO87_00335</name>
</gene>
<evidence type="ECO:0000259" key="1">
    <source>
        <dbReference type="SMART" id="SM00849"/>
    </source>
</evidence>